<keyword evidence="1 2" id="KW-0413">Isomerase</keyword>
<dbReference type="InterPro" id="IPR001920">
    <property type="entry name" value="Asp/Glu_race"/>
</dbReference>
<organism evidence="2 3">
    <name type="scientific">Legionella spiritensis</name>
    <dbReference type="NCBI Taxonomy" id="452"/>
    <lineage>
        <taxon>Bacteria</taxon>
        <taxon>Pseudomonadati</taxon>
        <taxon>Pseudomonadota</taxon>
        <taxon>Gammaproteobacteria</taxon>
        <taxon>Legionellales</taxon>
        <taxon>Legionellaceae</taxon>
        <taxon>Legionella</taxon>
    </lineage>
</organism>
<dbReference type="EMBL" id="LNYX01000013">
    <property type="protein sequence ID" value="KTD64286.1"/>
    <property type="molecule type" value="Genomic_DNA"/>
</dbReference>
<dbReference type="Proteomes" id="UP000054877">
    <property type="component" value="Unassembled WGS sequence"/>
</dbReference>
<evidence type="ECO:0000313" key="2">
    <source>
        <dbReference type="EMBL" id="KTD64286.1"/>
    </source>
</evidence>
<accession>A0A0W0Z5V2</accession>
<dbReference type="GO" id="GO:0047661">
    <property type="term" value="F:amino-acid racemase activity"/>
    <property type="evidence" value="ECO:0007669"/>
    <property type="project" value="InterPro"/>
</dbReference>
<evidence type="ECO:0000256" key="1">
    <source>
        <dbReference type="ARBA" id="ARBA00023235"/>
    </source>
</evidence>
<sequence>MNKFANTLGLLALTAPGAASCYQYLMSQALEMSQQSHNPEIIMYQPDAYDFMEDVKTQNWPSLVQHLLDALGHLKNLGADIIGIPVNTIHLVIDDVIKASPVRIINLLDVVVDFLKKSNYRQPLIIGTYPTMTQLYPPVMKSHGFHPVQLEDTMMKNIDAEIHGRLVPMKNIHHAKNSILSMVKPYVKNSDVIIKACTELHLVFDSYFENKPCIDTTELLAQALLKDL</sequence>
<dbReference type="Pfam" id="PF01177">
    <property type="entry name" value="Asp_Glu_race"/>
    <property type="match status" value="1"/>
</dbReference>
<dbReference type="PATRIC" id="fig|452.5.peg.1204"/>
<dbReference type="SUPFAM" id="SSF53681">
    <property type="entry name" value="Aspartate/glutamate racemase"/>
    <property type="match status" value="2"/>
</dbReference>
<dbReference type="STRING" id="452.Lspi_1093"/>
<dbReference type="EC" id="5.1.1.-" evidence="2"/>
<keyword evidence="3" id="KW-1185">Reference proteome</keyword>
<dbReference type="PANTHER" id="PTHR21198">
    <property type="entry name" value="GLUTAMATE RACEMASE"/>
    <property type="match status" value="1"/>
</dbReference>
<evidence type="ECO:0000313" key="3">
    <source>
        <dbReference type="Proteomes" id="UP000054877"/>
    </source>
</evidence>
<dbReference type="PANTHER" id="PTHR21198:SF7">
    <property type="entry name" value="ASPARTATE-GLUTAMATE RACEMASE FAMILY"/>
    <property type="match status" value="1"/>
</dbReference>
<dbReference type="InterPro" id="IPR015942">
    <property type="entry name" value="Asp/Glu/hydantoin_racemase"/>
</dbReference>
<reference evidence="2 3" key="1">
    <citation type="submission" date="2015-11" db="EMBL/GenBank/DDBJ databases">
        <title>Genomic analysis of 38 Legionella species identifies large and diverse effector repertoires.</title>
        <authorList>
            <person name="Burstein D."/>
            <person name="Amaro F."/>
            <person name="Zusman T."/>
            <person name="Lifshitz Z."/>
            <person name="Cohen O."/>
            <person name="Gilbert J.A."/>
            <person name="Pupko T."/>
            <person name="Shuman H.A."/>
            <person name="Segal G."/>
        </authorList>
    </citation>
    <scope>NUCLEOTIDE SEQUENCE [LARGE SCALE GENOMIC DNA]</scope>
    <source>
        <strain evidence="2 3">Mt.St.Helens-9</strain>
    </source>
</reference>
<dbReference type="OrthoDB" id="9803739at2"/>
<dbReference type="PROSITE" id="PS51257">
    <property type="entry name" value="PROKAR_LIPOPROTEIN"/>
    <property type="match status" value="1"/>
</dbReference>
<dbReference type="AlphaFoldDB" id="A0A0W0Z5V2"/>
<protein>
    <submittedName>
        <fullName evidence="2">Putative amino-acid racemase</fullName>
        <ecNumber evidence="2">5.1.1.-</ecNumber>
    </submittedName>
</protein>
<proteinExistence type="predicted"/>
<gene>
    <name evidence="2" type="primary">racX</name>
    <name evidence="2" type="ORF">Lspi_1093</name>
</gene>
<comment type="caution">
    <text evidence="2">The sequence shown here is derived from an EMBL/GenBank/DDBJ whole genome shotgun (WGS) entry which is preliminary data.</text>
</comment>
<name>A0A0W0Z5V2_LEGSP</name>
<dbReference type="RefSeq" id="WP_058483034.1">
    <property type="nucleotide sequence ID" value="NZ_CAAAII010000005.1"/>
</dbReference>
<dbReference type="Gene3D" id="3.40.50.1860">
    <property type="match status" value="2"/>
</dbReference>